<keyword evidence="1" id="KW-0732">Signal</keyword>
<feature type="chain" id="PRO_5037868311" evidence="1">
    <location>
        <begin position="21"/>
        <end position="775"/>
    </location>
</feature>
<organism evidence="2 3">
    <name type="scientific">Acetobacter estunensis</name>
    <dbReference type="NCBI Taxonomy" id="104097"/>
    <lineage>
        <taxon>Bacteria</taxon>
        <taxon>Pseudomonadati</taxon>
        <taxon>Pseudomonadota</taxon>
        <taxon>Alphaproteobacteria</taxon>
        <taxon>Acetobacterales</taxon>
        <taxon>Acetobacteraceae</taxon>
        <taxon>Acetobacter</taxon>
    </lineage>
</organism>
<dbReference type="Proteomes" id="UP000597459">
    <property type="component" value="Unassembled WGS sequence"/>
</dbReference>
<protein>
    <submittedName>
        <fullName evidence="2">Uncharacterized protein</fullName>
    </submittedName>
</protein>
<dbReference type="AlphaFoldDB" id="A0A967B8K5"/>
<sequence>MKRLLLATIGLLLAAPNLHADPLPPVRAALPGETFPISLPQRTADKPEVRDYAAGGIIGGAWDSVLLNPPNIGEHSAMVPTDSHLRPGMHVITDGLPPDTIISGISPPEQQVITLFTATETLPDAEQSPIAPSHGMATALIVNAPAIIPSGASISAPGLPSGTHIISVSGKTLYTDQPVSTLIPSGTPLHLTWQSSPIWFSRNWMTNAHAGQPIGFWQQDDYRAFEEAAWWNDLEHGGNNARIFVPGGVYYLSKTVYTRNGTSFELAPNVRFIYGSASIDSSDGNAPAFSQVSFLASGHNKMPTTVNITQELYQRSLPDIQGQALLIAQDNANCLNDGSGWGCGMVGAEVKQHVNKFVRRGFLWEYHGTDQIEPGQHIPWAGLEAEIANNSGWWGAFAGNALNGNTLGLHIDNIAPGPGHVPTSYALDPAGDWHTMAQCDATILDWCIAHHDGLYSNQQPMPDSGIDSKGRIFGNQFITMQTAPDTATSGVISAGVTAAATRTATIDKDGQIGATSVNTPILENATSGISDIIIEEPGRFNAPVTLSIGRPPQGGTPARAEVASYSLRALQGGIAMNATDHSNAPDGVTVGMTFALTGGRCTTHPTVRYDGTLFTVTHPGNCSVLPDAITPEGMKRTVLTLSWISGGNGPPSVEPVVEPLYGIRSIRITDPGSGYNAAVPPDILAITHFSGAAWRGIIYTPIKLRAETGGGQMHQNPIRLAAIHAENLPTPCEPGEIAFVPDIRNNGETVGHGTGSLVWCTTERQWLSSSGPLRK</sequence>
<evidence type="ECO:0000313" key="2">
    <source>
        <dbReference type="EMBL" id="NHO54146.1"/>
    </source>
</evidence>
<gene>
    <name evidence="2" type="ORF">GOB87_09295</name>
</gene>
<proteinExistence type="predicted"/>
<evidence type="ECO:0000256" key="1">
    <source>
        <dbReference type="SAM" id="SignalP"/>
    </source>
</evidence>
<evidence type="ECO:0000313" key="3">
    <source>
        <dbReference type="Proteomes" id="UP000597459"/>
    </source>
</evidence>
<reference evidence="2" key="1">
    <citation type="submission" date="2019-11" db="EMBL/GenBank/DDBJ databases">
        <title>Description of new Acetobacter species.</title>
        <authorList>
            <person name="Cleenwerck I."/>
            <person name="Sombolestani A.S."/>
        </authorList>
    </citation>
    <scope>NUCLEOTIDE SEQUENCE</scope>
    <source>
        <strain evidence="2">LMG 1626</strain>
    </source>
</reference>
<accession>A0A967B8K5</accession>
<dbReference type="EMBL" id="WOTH01000017">
    <property type="protein sequence ID" value="NHO54146.1"/>
    <property type="molecule type" value="Genomic_DNA"/>
</dbReference>
<keyword evidence="3" id="KW-1185">Reference proteome</keyword>
<feature type="signal peptide" evidence="1">
    <location>
        <begin position="1"/>
        <end position="20"/>
    </location>
</feature>
<name>A0A967B8K5_9PROT</name>
<comment type="caution">
    <text evidence="2">The sequence shown here is derived from an EMBL/GenBank/DDBJ whole genome shotgun (WGS) entry which is preliminary data.</text>
</comment>